<dbReference type="SMART" id="SM00490">
    <property type="entry name" value="HELICc"/>
    <property type="match status" value="1"/>
</dbReference>
<comment type="catalytic activity">
    <reaction evidence="9">
        <text>Couples ATP hydrolysis with the unwinding of duplex DNA by translocating in the 3'-5' direction.</text>
        <dbReference type="EC" id="5.6.2.4"/>
    </reaction>
</comment>
<evidence type="ECO:0000256" key="12">
    <source>
        <dbReference type="ARBA" id="ARBA00044550"/>
    </source>
</evidence>
<dbReference type="GO" id="GO:0005524">
    <property type="term" value="F:ATP binding"/>
    <property type="evidence" value="ECO:0007669"/>
    <property type="project" value="UniProtKB-KW"/>
</dbReference>
<gene>
    <name evidence="15" type="ORF">DIT68_14460</name>
</gene>
<evidence type="ECO:0000256" key="3">
    <source>
        <dbReference type="ARBA" id="ARBA00022741"/>
    </source>
</evidence>
<dbReference type="EC" id="5.6.2.4" evidence="10"/>
<dbReference type="CDD" id="cd17920">
    <property type="entry name" value="DEXHc_RecQ"/>
    <property type="match status" value="1"/>
</dbReference>
<dbReference type="GO" id="GO:0043590">
    <property type="term" value="C:bacterial nucleoid"/>
    <property type="evidence" value="ECO:0007669"/>
    <property type="project" value="TreeGrafter"/>
</dbReference>
<dbReference type="InterPro" id="IPR011545">
    <property type="entry name" value="DEAD/DEAH_box_helicase_dom"/>
</dbReference>
<dbReference type="GO" id="GO:0046872">
    <property type="term" value="F:metal ion binding"/>
    <property type="evidence" value="ECO:0007669"/>
    <property type="project" value="UniProtKB-KW"/>
</dbReference>
<reference evidence="15 16" key="2">
    <citation type="submission" date="2018-05" db="EMBL/GenBank/DDBJ databases">
        <authorList>
            <person name="Lanie J.A."/>
            <person name="Ng W.-L."/>
            <person name="Kazmierczak K.M."/>
            <person name="Andrzejewski T.M."/>
            <person name="Davidsen T.M."/>
            <person name="Wayne K.J."/>
            <person name="Tettelin H."/>
            <person name="Glass J.I."/>
            <person name="Rusch D."/>
            <person name="Podicherti R."/>
            <person name="Tsui H.-C.T."/>
            <person name="Winkler M.E."/>
        </authorList>
    </citation>
    <scope>NUCLEOTIDE SEQUENCE [LARGE SCALE GENOMIC DNA]</scope>
    <source>
        <strain evidence="15 16">C305</strain>
    </source>
</reference>
<dbReference type="EMBL" id="QFRJ01000015">
    <property type="protein sequence ID" value="PWH81891.1"/>
    <property type="molecule type" value="Genomic_DNA"/>
</dbReference>
<protein>
    <recommendedName>
        <fullName evidence="11">ATP-dependent DNA helicase RecQ</fullName>
        <ecNumber evidence="10">5.6.2.4</ecNumber>
    </recommendedName>
    <alternativeName>
        <fullName evidence="12">DNA 3'-5' helicase RecQ</fullName>
    </alternativeName>
</protein>
<keyword evidence="2" id="KW-0479">Metal-binding</keyword>
<dbReference type="Gene3D" id="3.40.50.300">
    <property type="entry name" value="P-loop containing nucleotide triphosphate hydrolases"/>
    <property type="match status" value="2"/>
</dbReference>
<evidence type="ECO:0000256" key="4">
    <source>
        <dbReference type="ARBA" id="ARBA00022801"/>
    </source>
</evidence>
<comment type="caution">
    <text evidence="15">The sequence shown here is derived from an EMBL/GenBank/DDBJ whole genome shotgun (WGS) entry which is preliminary data.</text>
</comment>
<evidence type="ECO:0000313" key="16">
    <source>
        <dbReference type="Proteomes" id="UP000245370"/>
    </source>
</evidence>
<dbReference type="GO" id="GO:0043138">
    <property type="term" value="F:3'-5' DNA helicase activity"/>
    <property type="evidence" value="ECO:0007669"/>
    <property type="project" value="UniProtKB-EC"/>
</dbReference>
<dbReference type="InterPro" id="IPR004589">
    <property type="entry name" value="DNA_helicase_ATP-dep_RecQ"/>
</dbReference>
<keyword evidence="6" id="KW-0067">ATP-binding</keyword>
<dbReference type="OrthoDB" id="9763310at2"/>
<feature type="domain" description="Helicase ATP-binding" evidence="13">
    <location>
        <begin position="24"/>
        <end position="192"/>
    </location>
</feature>
<keyword evidence="4" id="KW-0378">Hydrolase</keyword>
<proteinExistence type="inferred from homology"/>
<dbReference type="PANTHER" id="PTHR13710:SF105">
    <property type="entry name" value="ATP-DEPENDENT DNA HELICASE Q1"/>
    <property type="match status" value="1"/>
</dbReference>
<dbReference type="SMART" id="SM00487">
    <property type="entry name" value="DEXDc"/>
    <property type="match status" value="1"/>
</dbReference>
<dbReference type="SUPFAM" id="SSF52540">
    <property type="entry name" value="P-loop containing nucleoside triphosphate hydrolases"/>
    <property type="match status" value="1"/>
</dbReference>
<reference evidence="15 16" key="1">
    <citation type="submission" date="2018-05" db="EMBL/GenBank/DDBJ databases">
        <title>Brumimicrobium oceani sp. nov., isolated from coastal sediment.</title>
        <authorList>
            <person name="Kou Y."/>
        </authorList>
    </citation>
    <scope>NUCLEOTIDE SEQUENCE [LARGE SCALE GENOMIC DNA]</scope>
    <source>
        <strain evidence="15 16">C305</strain>
    </source>
</reference>
<dbReference type="InterPro" id="IPR001650">
    <property type="entry name" value="Helicase_C-like"/>
</dbReference>
<keyword evidence="7" id="KW-0238">DNA-binding</keyword>
<dbReference type="InterPro" id="IPR032284">
    <property type="entry name" value="RecQ_Zn-bd"/>
</dbReference>
<keyword evidence="5 15" id="KW-0347">Helicase</keyword>
<evidence type="ECO:0000256" key="11">
    <source>
        <dbReference type="ARBA" id="ARBA00044535"/>
    </source>
</evidence>
<evidence type="ECO:0000256" key="7">
    <source>
        <dbReference type="ARBA" id="ARBA00023125"/>
    </source>
</evidence>
<dbReference type="GO" id="GO:0009378">
    <property type="term" value="F:four-way junction helicase activity"/>
    <property type="evidence" value="ECO:0007669"/>
    <property type="project" value="TreeGrafter"/>
</dbReference>
<dbReference type="PROSITE" id="PS51192">
    <property type="entry name" value="HELICASE_ATP_BIND_1"/>
    <property type="match status" value="1"/>
</dbReference>
<evidence type="ECO:0000256" key="6">
    <source>
        <dbReference type="ARBA" id="ARBA00022840"/>
    </source>
</evidence>
<dbReference type="Proteomes" id="UP000245370">
    <property type="component" value="Unassembled WGS sequence"/>
</dbReference>
<dbReference type="InterPro" id="IPR014001">
    <property type="entry name" value="Helicase_ATP-bd"/>
</dbReference>
<dbReference type="RefSeq" id="WP_109360534.1">
    <property type="nucleotide sequence ID" value="NZ_QFRJ01000015.1"/>
</dbReference>
<dbReference type="GO" id="GO:0005737">
    <property type="term" value="C:cytoplasm"/>
    <property type="evidence" value="ECO:0007669"/>
    <property type="project" value="TreeGrafter"/>
</dbReference>
<dbReference type="InterPro" id="IPR027417">
    <property type="entry name" value="P-loop_NTPase"/>
</dbReference>
<dbReference type="PANTHER" id="PTHR13710">
    <property type="entry name" value="DNA HELICASE RECQ FAMILY MEMBER"/>
    <property type="match status" value="1"/>
</dbReference>
<evidence type="ECO:0000259" key="13">
    <source>
        <dbReference type="PROSITE" id="PS51192"/>
    </source>
</evidence>
<dbReference type="Gene3D" id="1.10.10.10">
    <property type="entry name" value="Winged helix-like DNA-binding domain superfamily/Winged helix DNA-binding domain"/>
    <property type="match status" value="1"/>
</dbReference>
<dbReference type="GO" id="GO:0030894">
    <property type="term" value="C:replisome"/>
    <property type="evidence" value="ECO:0007669"/>
    <property type="project" value="TreeGrafter"/>
</dbReference>
<evidence type="ECO:0000256" key="2">
    <source>
        <dbReference type="ARBA" id="ARBA00022723"/>
    </source>
</evidence>
<evidence type="ECO:0000256" key="8">
    <source>
        <dbReference type="ARBA" id="ARBA00023235"/>
    </source>
</evidence>
<keyword evidence="16" id="KW-1185">Reference proteome</keyword>
<dbReference type="GO" id="GO:0006310">
    <property type="term" value="P:DNA recombination"/>
    <property type="evidence" value="ECO:0007669"/>
    <property type="project" value="InterPro"/>
</dbReference>
<name>A0A2U2X281_9FLAO</name>
<dbReference type="InterPro" id="IPR036388">
    <property type="entry name" value="WH-like_DNA-bd_sf"/>
</dbReference>
<comment type="similarity">
    <text evidence="1">Belongs to the helicase family. RecQ subfamily.</text>
</comment>
<dbReference type="GO" id="GO:0006281">
    <property type="term" value="P:DNA repair"/>
    <property type="evidence" value="ECO:0007669"/>
    <property type="project" value="TreeGrafter"/>
</dbReference>
<dbReference type="Pfam" id="PF00271">
    <property type="entry name" value="Helicase_C"/>
    <property type="match status" value="1"/>
</dbReference>
<feature type="domain" description="Helicase C-terminal" evidence="14">
    <location>
        <begin position="202"/>
        <end position="360"/>
    </location>
</feature>
<sequence length="629" mass="71801">MTAVEILKKYWGFDGFRKQQEDIVQSAINGHDTFALLPTGGGKSICFQVPGIAREGICLVVSPLIALMQDQVKNLKSRGLKAAAITSGMSRREIDIILDNAKFGGLDFLYVSPERLKTDIFIARFKQMKVSLIAIDEAHCISQWGHDFRPPYLEIYKLREIHSDVPIIAVTATATDEVRTDIIQQLQMRNPNYFEGDFARDNISYEVYAVENKRNAILKACKRFIGSTGIVYCQTRRETKDIARLLISHGFSAGVYHGGMAGEERNKKLDAWLNDEIRIVVATNAFGMGIDKPDVRFVLHYEIPNNLEAYFQEAGRSGRDGKASRNMAFYSQVDLVRMRQRIEQQFPPIDFIKTVYRALCNHFGIAIGSGANESYNLAIKDLVKKYDFEPLPTYNALKILELNGSILFNEAVFHPTKLKFIVSNKTLYNFQLKNDDYDPLISFLSRSHPGIFENYYEVNENRVAQKLKKSKAVIHKQLQYIEKQGLADISWQSELPQVTLLHERLPDDYMQIDKKVYQTRKEVAHKKLASMLNFVQKPICRSILLLEYFGQKGKACGKCDVCLAEEKSNYSAEELQQIIIGLLEEKEMSLEDLLHEIKGVEKHSFVGVLNWMTDVELVDYKDGIFSIIH</sequence>
<accession>A0A2U2X281</accession>
<dbReference type="FunFam" id="3.40.50.300:FF:001389">
    <property type="entry name" value="ATP-dependent DNA helicase RecQ"/>
    <property type="match status" value="1"/>
</dbReference>
<evidence type="ECO:0000256" key="10">
    <source>
        <dbReference type="ARBA" id="ARBA00034808"/>
    </source>
</evidence>
<organism evidence="15 16">
    <name type="scientific">Brumimicrobium oceani</name>
    <dbReference type="NCBI Taxonomy" id="2100725"/>
    <lineage>
        <taxon>Bacteria</taxon>
        <taxon>Pseudomonadati</taxon>
        <taxon>Bacteroidota</taxon>
        <taxon>Flavobacteriia</taxon>
        <taxon>Flavobacteriales</taxon>
        <taxon>Crocinitomicaceae</taxon>
        <taxon>Brumimicrobium</taxon>
    </lineage>
</organism>
<keyword evidence="3" id="KW-0547">Nucleotide-binding</keyword>
<dbReference type="PROSITE" id="PS51194">
    <property type="entry name" value="HELICASE_CTER"/>
    <property type="match status" value="1"/>
</dbReference>
<evidence type="ECO:0000256" key="9">
    <source>
        <dbReference type="ARBA" id="ARBA00034617"/>
    </source>
</evidence>
<evidence type="ECO:0000313" key="15">
    <source>
        <dbReference type="EMBL" id="PWH81891.1"/>
    </source>
</evidence>
<dbReference type="AlphaFoldDB" id="A0A2U2X281"/>
<dbReference type="Pfam" id="PF00270">
    <property type="entry name" value="DEAD"/>
    <property type="match status" value="1"/>
</dbReference>
<evidence type="ECO:0000256" key="5">
    <source>
        <dbReference type="ARBA" id="ARBA00022806"/>
    </source>
</evidence>
<dbReference type="Pfam" id="PF16124">
    <property type="entry name" value="RecQ_Zn_bind"/>
    <property type="match status" value="1"/>
</dbReference>
<keyword evidence="8" id="KW-0413">Isomerase</keyword>
<evidence type="ECO:0000259" key="14">
    <source>
        <dbReference type="PROSITE" id="PS51194"/>
    </source>
</evidence>
<evidence type="ECO:0000256" key="1">
    <source>
        <dbReference type="ARBA" id="ARBA00005446"/>
    </source>
</evidence>
<dbReference type="GO" id="GO:0016787">
    <property type="term" value="F:hydrolase activity"/>
    <property type="evidence" value="ECO:0007669"/>
    <property type="project" value="UniProtKB-KW"/>
</dbReference>
<dbReference type="NCBIfam" id="TIGR00614">
    <property type="entry name" value="recQ_fam"/>
    <property type="match status" value="1"/>
</dbReference>
<dbReference type="GO" id="GO:0003677">
    <property type="term" value="F:DNA binding"/>
    <property type="evidence" value="ECO:0007669"/>
    <property type="project" value="UniProtKB-KW"/>
</dbReference>